<organism evidence="2 3">
    <name type="scientific">Xenorhabdus szentirmaii DSM 16338</name>
    <dbReference type="NCBI Taxonomy" id="1427518"/>
    <lineage>
        <taxon>Bacteria</taxon>
        <taxon>Pseudomonadati</taxon>
        <taxon>Pseudomonadota</taxon>
        <taxon>Gammaproteobacteria</taxon>
        <taxon>Enterobacterales</taxon>
        <taxon>Morganellaceae</taxon>
        <taxon>Xenorhabdus</taxon>
    </lineage>
</organism>
<keyword evidence="1" id="KW-0812">Transmembrane</keyword>
<comment type="caution">
    <text evidence="2">The sequence shown here is derived from an EMBL/GenBank/DDBJ whole genome shotgun (WGS) entry which is preliminary data.</text>
</comment>
<feature type="transmembrane region" description="Helical" evidence="1">
    <location>
        <begin position="20"/>
        <end position="40"/>
    </location>
</feature>
<protein>
    <submittedName>
        <fullName evidence="2">Uncharacterized protein</fullName>
    </submittedName>
</protein>
<gene>
    <name evidence="2" type="ORF">XSR1_220046</name>
</gene>
<dbReference type="PROSITE" id="PS51257">
    <property type="entry name" value="PROKAR_LIPOPROTEIN"/>
    <property type="match status" value="1"/>
</dbReference>
<keyword evidence="1" id="KW-1133">Transmembrane helix</keyword>
<dbReference type="EMBL" id="CBXF010000080">
    <property type="protein sequence ID" value="CDL82666.1"/>
    <property type="molecule type" value="Genomic_DNA"/>
</dbReference>
<name>W1IYG0_9GAMM</name>
<keyword evidence="3" id="KW-1185">Reference proteome</keyword>
<dbReference type="Proteomes" id="UP000019202">
    <property type="component" value="Unassembled WGS sequence"/>
</dbReference>
<dbReference type="AlphaFoldDB" id="W1IYG0"/>
<evidence type="ECO:0000256" key="1">
    <source>
        <dbReference type="SAM" id="Phobius"/>
    </source>
</evidence>
<evidence type="ECO:0000313" key="2">
    <source>
        <dbReference type="EMBL" id="CDL82666.1"/>
    </source>
</evidence>
<sequence length="54" mass="6245">MYGKGNFLVVALEYQLDTLWKVLSLNGLFFVFSCLTSSFITMKMKSDHFLFCLP</sequence>
<evidence type="ECO:0000313" key="3">
    <source>
        <dbReference type="Proteomes" id="UP000019202"/>
    </source>
</evidence>
<accession>W1IYG0</accession>
<keyword evidence="1" id="KW-0472">Membrane</keyword>
<proteinExistence type="predicted"/>
<reference evidence="2" key="1">
    <citation type="submission" date="2013-11" db="EMBL/GenBank/DDBJ databases">
        <title>Draft genome sequence and annotation of the entomopathogenic bacteria, Xenorhabdus cabanillasi strain JM26 and Xenorhabdus szentirmai strain DSM 16338.</title>
        <authorList>
            <person name="Gualtieri M."/>
            <person name="Ogier J.C."/>
            <person name="Pages S."/>
            <person name="Givaudan A."/>
            <person name="Gaudriault S."/>
        </authorList>
    </citation>
    <scope>NUCLEOTIDE SEQUENCE [LARGE SCALE GENOMIC DNA]</scope>
    <source>
        <strain evidence="2">DSM 16338</strain>
    </source>
</reference>